<comment type="caution">
    <text evidence="5">The sequence shown here is derived from an EMBL/GenBank/DDBJ whole genome shotgun (WGS) entry which is preliminary data.</text>
</comment>
<dbReference type="Pfam" id="PF13102">
    <property type="entry name" value="Phage_int_SAM_5"/>
    <property type="match status" value="1"/>
</dbReference>
<proteinExistence type="inferred from homology"/>
<keyword evidence="2" id="KW-0238">DNA-binding</keyword>
<gene>
    <name evidence="5" type="ORF">HMPREF9455_03600</name>
</gene>
<dbReference type="EMBL" id="ADLV01000043">
    <property type="protein sequence ID" value="EGK00076.1"/>
    <property type="molecule type" value="Genomic_DNA"/>
</dbReference>
<sequence>MAKIQTKTKENPKLQQKALADGRQSLYLEYYMGYNKVVDENTGKEKIKHIRSKEYLGLYLLANPRTPEERQKNKETLALASEIRTDKERELVNQKHGKVSPVKQKINFIDYYQSYVDAYTKKDIRMMEGCLQRFKDFLSEYYPALKVNIRPDQIDKDMMIKFVEYLQSRSVGEGARGYFQRFKKVIKHATEKDIFLKNPCNGVTCVVDDSALTKDVLTLEEIQQLAKTPYQNGDIKRAFLFCLYAGLRYCDVVDLRYSNVDYSSKRIKFEQAKTKGHSKNSIVIIPLSHTLLSLIGEKPKKDDYIFKLPSHTGCLKALRTWVARAGIDKHITWHCARHSFAVNLLGECQTDIKTVASLLGHSGLKHTEKYTRAVDSLKEKAVNSLPEISLE</sequence>
<dbReference type="InterPro" id="IPR050090">
    <property type="entry name" value="Tyrosine_recombinase_XerCD"/>
</dbReference>
<dbReference type="InterPro" id="IPR010998">
    <property type="entry name" value="Integrase_recombinase_N"/>
</dbReference>
<dbReference type="Gene3D" id="1.10.443.10">
    <property type="entry name" value="Intergrase catalytic core"/>
    <property type="match status" value="1"/>
</dbReference>
<evidence type="ECO:0000313" key="6">
    <source>
        <dbReference type="Proteomes" id="UP000004913"/>
    </source>
</evidence>
<dbReference type="GO" id="GO:0015074">
    <property type="term" value="P:DNA integration"/>
    <property type="evidence" value="ECO:0007669"/>
    <property type="project" value="InterPro"/>
</dbReference>
<dbReference type="GO" id="GO:0003677">
    <property type="term" value="F:DNA binding"/>
    <property type="evidence" value="ECO:0007669"/>
    <property type="project" value="UniProtKB-KW"/>
</dbReference>
<evidence type="ECO:0000256" key="1">
    <source>
        <dbReference type="ARBA" id="ARBA00008857"/>
    </source>
</evidence>
<feature type="domain" description="Tyr recombinase" evidence="4">
    <location>
        <begin position="212"/>
        <end position="383"/>
    </location>
</feature>
<evidence type="ECO:0000259" key="4">
    <source>
        <dbReference type="PROSITE" id="PS51898"/>
    </source>
</evidence>
<evidence type="ECO:0000256" key="3">
    <source>
        <dbReference type="ARBA" id="ARBA00023172"/>
    </source>
</evidence>
<reference evidence="5 6" key="1">
    <citation type="submission" date="2011-04" db="EMBL/GenBank/DDBJ databases">
        <title>The Genome Sequence of Dysgonomonas gadei ATCC BAA-286.</title>
        <authorList>
            <consortium name="The Broad Institute Genome Sequencing Platform"/>
            <person name="Earl A."/>
            <person name="Ward D."/>
            <person name="Feldgarden M."/>
            <person name="Gevers D."/>
            <person name="Pudlo N."/>
            <person name="Martens E."/>
            <person name="Allen-Vercoe E."/>
            <person name="Young S.K."/>
            <person name="Zeng Q."/>
            <person name="Gargeya S."/>
            <person name="Fitzgerald M."/>
            <person name="Haas B."/>
            <person name="Abouelleil A."/>
            <person name="Alvarado L."/>
            <person name="Arachchi H.M."/>
            <person name="Berlin A."/>
            <person name="Brown A."/>
            <person name="Chapman S.B."/>
            <person name="Chen Z."/>
            <person name="Dunbar C."/>
            <person name="Freedman E."/>
            <person name="Gearin G."/>
            <person name="Gellesch M."/>
            <person name="Goldberg J."/>
            <person name="Griggs A."/>
            <person name="Gujja S."/>
            <person name="Heiman D."/>
            <person name="Howarth C."/>
            <person name="Larson L."/>
            <person name="Lui A."/>
            <person name="MacDonald P.J.P."/>
            <person name="Mehta T."/>
            <person name="Montmayeur A."/>
            <person name="Murphy C."/>
            <person name="Neiman D."/>
            <person name="Pearson M."/>
            <person name="Priest M."/>
            <person name="Roberts A."/>
            <person name="Saif S."/>
            <person name="Shea T."/>
            <person name="Shenoy N."/>
            <person name="Sisk P."/>
            <person name="Stolte C."/>
            <person name="Sykes S."/>
            <person name="Yandava C."/>
            <person name="Wortman J."/>
            <person name="Nusbaum C."/>
            <person name="Birren B."/>
        </authorList>
    </citation>
    <scope>NUCLEOTIDE SEQUENCE [LARGE SCALE GENOMIC DNA]</scope>
    <source>
        <strain evidence="5 6">ATCC BAA-286</strain>
    </source>
</reference>
<evidence type="ECO:0000256" key="2">
    <source>
        <dbReference type="ARBA" id="ARBA00023125"/>
    </source>
</evidence>
<dbReference type="InterPro" id="IPR025269">
    <property type="entry name" value="SAM-like_dom"/>
</dbReference>
<keyword evidence="6" id="KW-1185">Reference proteome</keyword>
<dbReference type="Proteomes" id="UP000004913">
    <property type="component" value="Unassembled WGS sequence"/>
</dbReference>
<dbReference type="SUPFAM" id="SSF56349">
    <property type="entry name" value="DNA breaking-rejoining enzymes"/>
    <property type="match status" value="1"/>
</dbReference>
<dbReference type="InterPro" id="IPR013762">
    <property type="entry name" value="Integrase-like_cat_sf"/>
</dbReference>
<organism evidence="5 6">
    <name type="scientific">Dysgonomonas gadei ATCC BAA-286</name>
    <dbReference type="NCBI Taxonomy" id="742766"/>
    <lineage>
        <taxon>Bacteria</taxon>
        <taxon>Pseudomonadati</taxon>
        <taxon>Bacteroidota</taxon>
        <taxon>Bacteroidia</taxon>
        <taxon>Bacteroidales</taxon>
        <taxon>Dysgonomonadaceae</taxon>
        <taxon>Dysgonomonas</taxon>
    </lineage>
</organism>
<keyword evidence="3" id="KW-0233">DNA recombination</keyword>
<dbReference type="Gene3D" id="1.10.150.130">
    <property type="match status" value="1"/>
</dbReference>
<comment type="similarity">
    <text evidence="1">Belongs to the 'phage' integrase family.</text>
</comment>
<dbReference type="InterPro" id="IPR035386">
    <property type="entry name" value="Arm-DNA-bind_5"/>
</dbReference>
<dbReference type="Pfam" id="PF00589">
    <property type="entry name" value="Phage_integrase"/>
    <property type="match status" value="1"/>
</dbReference>
<dbReference type="CDD" id="cd01185">
    <property type="entry name" value="INTN1_C_like"/>
    <property type="match status" value="1"/>
</dbReference>
<name>F5J2N3_9BACT</name>
<dbReference type="PANTHER" id="PTHR30349:SF64">
    <property type="entry name" value="PROPHAGE INTEGRASE INTD-RELATED"/>
    <property type="match status" value="1"/>
</dbReference>
<dbReference type="eggNOG" id="COG4974">
    <property type="taxonomic scope" value="Bacteria"/>
</dbReference>
<dbReference type="PANTHER" id="PTHR30349">
    <property type="entry name" value="PHAGE INTEGRASE-RELATED"/>
    <property type="match status" value="1"/>
</dbReference>
<protein>
    <recommendedName>
        <fullName evidence="4">Tyr recombinase domain-containing protein</fullName>
    </recommendedName>
</protein>
<dbReference type="HOGENOM" id="CLU_033139_1_0_10"/>
<dbReference type="AlphaFoldDB" id="F5J2N3"/>
<dbReference type="RefSeq" id="WP_006801133.1">
    <property type="nucleotide sequence ID" value="NZ_GL891989.1"/>
</dbReference>
<evidence type="ECO:0000313" key="5">
    <source>
        <dbReference type="EMBL" id="EGK00076.1"/>
    </source>
</evidence>
<accession>F5J2N3</accession>
<dbReference type="STRING" id="742766.HMPREF9455_03600"/>
<dbReference type="GO" id="GO:0006310">
    <property type="term" value="P:DNA recombination"/>
    <property type="evidence" value="ECO:0007669"/>
    <property type="project" value="UniProtKB-KW"/>
</dbReference>
<dbReference type="InterPro" id="IPR002104">
    <property type="entry name" value="Integrase_catalytic"/>
</dbReference>
<dbReference type="InterPro" id="IPR011010">
    <property type="entry name" value="DNA_brk_join_enz"/>
</dbReference>
<dbReference type="PROSITE" id="PS51898">
    <property type="entry name" value="TYR_RECOMBINASE"/>
    <property type="match status" value="1"/>
</dbReference>
<dbReference type="OrthoDB" id="9806835at2"/>
<dbReference type="Pfam" id="PF17293">
    <property type="entry name" value="Arm-DNA-bind_5"/>
    <property type="match status" value="1"/>
</dbReference>